<evidence type="ECO:0000313" key="2">
    <source>
        <dbReference type="EMBL" id="KAK88865.1"/>
    </source>
</evidence>
<sequence>MFFVTQESLMSKQIIHTDAAPAAVGPYSQAVAASGSTTVYLSGQIGLEPGTGDLVSENFDAQVRQAFANMEAVVKEAGGSLNDIVKLTLFLTDLNKFTAANAIMAELIPQPFPAHSTVGVASLPKGAQFEVEAILVL</sequence>
<dbReference type="Pfam" id="PF01042">
    <property type="entry name" value="Ribonuc_L-PSP"/>
    <property type="match status" value="1"/>
</dbReference>
<organism evidence="2 3">
    <name type="scientific">Bordetella holmesii CDC-H585-BH</name>
    <dbReference type="NCBI Taxonomy" id="1331206"/>
    <lineage>
        <taxon>Bacteria</taxon>
        <taxon>Pseudomonadati</taxon>
        <taxon>Pseudomonadota</taxon>
        <taxon>Betaproteobacteria</taxon>
        <taxon>Burkholderiales</taxon>
        <taxon>Alcaligenaceae</taxon>
        <taxon>Bordetella</taxon>
    </lineage>
</organism>
<dbReference type="AlphaFoldDB" id="A0A158M2X0"/>
<protein>
    <submittedName>
        <fullName evidence="2">Reactive intermediate/imine deaminase</fullName>
    </submittedName>
</protein>
<dbReference type="InterPro" id="IPR006175">
    <property type="entry name" value="YjgF/YER057c/UK114"/>
</dbReference>
<reference evidence="2 3" key="1">
    <citation type="submission" date="2014-03" db="EMBL/GenBank/DDBJ databases">
        <title>Genome sequence of Bordetella holmseii.</title>
        <authorList>
            <person name="Harvill E."/>
            <person name="Goodfield L.L."/>
            <person name="Ivanov Y."/>
            <person name="Meyer J.A."/>
            <person name="Newth C."/>
            <person name="Cassiday P."/>
            <person name="Tondella M.L."/>
            <person name="Liao P."/>
            <person name="Zimmerman J."/>
            <person name="Meert K."/>
            <person name="Wessel D."/>
            <person name="Berger J."/>
            <person name="Dean J.M."/>
            <person name="Holubkov R."/>
            <person name="Burr J."/>
            <person name="Liu T."/>
            <person name="Brinkac L.M."/>
            <person name="Sanka R."/>
            <person name="Kim M."/>
            <person name="Losada L."/>
        </authorList>
    </citation>
    <scope>NUCLEOTIDE SEQUENCE [LARGE SCALE GENOMIC DNA]</scope>
    <source>
        <strain evidence="2 3">CDC-H585-BH</strain>
    </source>
</reference>
<dbReference type="PATRIC" id="fig|1331206.3.peg.2685"/>
<evidence type="ECO:0000256" key="1">
    <source>
        <dbReference type="ARBA" id="ARBA00010552"/>
    </source>
</evidence>
<dbReference type="FunFam" id="3.30.1330.40:FF:000001">
    <property type="entry name" value="L-PSP family endoribonuclease"/>
    <property type="match status" value="1"/>
</dbReference>
<dbReference type="GO" id="GO:0019239">
    <property type="term" value="F:deaminase activity"/>
    <property type="evidence" value="ECO:0007669"/>
    <property type="project" value="TreeGrafter"/>
</dbReference>
<dbReference type="CDD" id="cd00448">
    <property type="entry name" value="YjgF_YER057c_UK114_family"/>
    <property type="match status" value="1"/>
</dbReference>
<evidence type="ECO:0000313" key="3">
    <source>
        <dbReference type="Proteomes" id="UP000026682"/>
    </source>
</evidence>
<comment type="similarity">
    <text evidence="1">Belongs to the RutC family.</text>
</comment>
<dbReference type="Gene3D" id="3.30.1330.40">
    <property type="entry name" value="RutC-like"/>
    <property type="match status" value="1"/>
</dbReference>
<proteinExistence type="inferred from homology"/>
<dbReference type="PANTHER" id="PTHR11803:SF39">
    <property type="entry name" value="2-IMINOBUTANOATE_2-IMINOPROPANOATE DEAMINASE"/>
    <property type="match status" value="1"/>
</dbReference>
<accession>A0A158M2X0</accession>
<dbReference type="SUPFAM" id="SSF55298">
    <property type="entry name" value="YjgF-like"/>
    <property type="match status" value="1"/>
</dbReference>
<gene>
    <name evidence="2" type="ORF">L497_1369</name>
</gene>
<dbReference type="InterPro" id="IPR035959">
    <property type="entry name" value="RutC-like_sf"/>
</dbReference>
<dbReference type="NCBIfam" id="TIGR00004">
    <property type="entry name" value="Rid family detoxifying hydrolase"/>
    <property type="match status" value="1"/>
</dbReference>
<dbReference type="STRING" id="35814.BBB42_10180"/>
<dbReference type="InterPro" id="IPR006056">
    <property type="entry name" value="RidA"/>
</dbReference>
<dbReference type="PANTHER" id="PTHR11803">
    <property type="entry name" value="2-IMINOBUTANOATE/2-IMINOPROPANOATE DEAMINASE RIDA"/>
    <property type="match status" value="1"/>
</dbReference>
<dbReference type="Proteomes" id="UP000026682">
    <property type="component" value="Unassembled WGS sequence"/>
</dbReference>
<comment type="caution">
    <text evidence="2">The sequence shown here is derived from an EMBL/GenBank/DDBJ whole genome shotgun (WGS) entry which is preliminary data.</text>
</comment>
<name>A0A158M2X0_9BORD</name>
<dbReference type="EMBL" id="JFZZ01000108">
    <property type="protein sequence ID" value="KAK88865.1"/>
    <property type="molecule type" value="Genomic_DNA"/>
</dbReference>
<dbReference type="GO" id="GO:0005829">
    <property type="term" value="C:cytosol"/>
    <property type="evidence" value="ECO:0007669"/>
    <property type="project" value="TreeGrafter"/>
</dbReference>